<name>A0ABR1TN48_9PEZI</name>
<organism evidence="3 4">
    <name type="scientific">Apiospora saccharicola</name>
    <dbReference type="NCBI Taxonomy" id="335842"/>
    <lineage>
        <taxon>Eukaryota</taxon>
        <taxon>Fungi</taxon>
        <taxon>Dikarya</taxon>
        <taxon>Ascomycota</taxon>
        <taxon>Pezizomycotina</taxon>
        <taxon>Sordariomycetes</taxon>
        <taxon>Xylariomycetidae</taxon>
        <taxon>Amphisphaeriales</taxon>
        <taxon>Apiosporaceae</taxon>
        <taxon>Apiospora</taxon>
    </lineage>
</organism>
<evidence type="ECO:0000256" key="2">
    <source>
        <dbReference type="SAM" id="Phobius"/>
    </source>
</evidence>
<accession>A0ABR1TN48</accession>
<proteinExistence type="predicted"/>
<sequence>MPPIKTYTRTSTGVAAPSGKKPSSTTTTTTTTSKGAPAPTKTTVCLPGAAAPGENALGVKLWAQWGATLNAWAVLVPWFFLGLWGVLKRNLLRNKEFRDWAAVNRVMDEDEFVKAEAADARAAKVQQKWASAKIAKKWAGKVVDDNKKDDDKMDEDDEDDKKKKPVVSSRRPPLLLHLHQWLWPLPAPPSPVPPSPGVFWLRPLGSGD</sequence>
<keyword evidence="2" id="KW-1133">Transmembrane helix</keyword>
<protein>
    <submittedName>
        <fullName evidence="3">Uncharacterized protein</fullName>
    </submittedName>
</protein>
<evidence type="ECO:0000256" key="1">
    <source>
        <dbReference type="SAM" id="MobiDB-lite"/>
    </source>
</evidence>
<feature type="compositionally biased region" description="Low complexity" evidence="1">
    <location>
        <begin position="16"/>
        <end position="40"/>
    </location>
</feature>
<evidence type="ECO:0000313" key="3">
    <source>
        <dbReference type="EMBL" id="KAK8048039.1"/>
    </source>
</evidence>
<feature type="region of interest" description="Disordered" evidence="1">
    <location>
        <begin position="1"/>
        <end position="40"/>
    </location>
</feature>
<keyword evidence="2" id="KW-0812">Transmembrane</keyword>
<feature type="region of interest" description="Disordered" evidence="1">
    <location>
        <begin position="145"/>
        <end position="171"/>
    </location>
</feature>
<keyword evidence="2" id="KW-0472">Membrane</keyword>
<keyword evidence="4" id="KW-1185">Reference proteome</keyword>
<dbReference type="Proteomes" id="UP001446871">
    <property type="component" value="Unassembled WGS sequence"/>
</dbReference>
<comment type="caution">
    <text evidence="3">The sequence shown here is derived from an EMBL/GenBank/DDBJ whole genome shotgun (WGS) entry which is preliminary data.</text>
</comment>
<feature type="transmembrane region" description="Helical" evidence="2">
    <location>
        <begin position="69"/>
        <end position="87"/>
    </location>
</feature>
<gene>
    <name evidence="3" type="ORF">PG996_016103</name>
</gene>
<reference evidence="3 4" key="1">
    <citation type="submission" date="2023-01" db="EMBL/GenBank/DDBJ databases">
        <title>Analysis of 21 Apiospora genomes using comparative genomics revels a genus with tremendous synthesis potential of carbohydrate active enzymes and secondary metabolites.</title>
        <authorList>
            <person name="Sorensen T."/>
        </authorList>
    </citation>
    <scope>NUCLEOTIDE SEQUENCE [LARGE SCALE GENOMIC DNA]</scope>
    <source>
        <strain evidence="3 4">CBS 83171</strain>
    </source>
</reference>
<evidence type="ECO:0000313" key="4">
    <source>
        <dbReference type="Proteomes" id="UP001446871"/>
    </source>
</evidence>
<dbReference type="EMBL" id="JAQQWM010000009">
    <property type="protein sequence ID" value="KAK8048039.1"/>
    <property type="molecule type" value="Genomic_DNA"/>
</dbReference>